<evidence type="ECO:0000313" key="2">
    <source>
        <dbReference type="Proteomes" id="UP000244334"/>
    </source>
</evidence>
<name>A0A328TLQ5_9GAMM</name>
<evidence type="ECO:0000313" key="1">
    <source>
        <dbReference type="EMBL" id="RAP71467.1"/>
    </source>
</evidence>
<accession>A0A328TLQ5</accession>
<protein>
    <submittedName>
        <fullName evidence="1">Uncharacterized protein</fullName>
    </submittedName>
</protein>
<keyword evidence="2" id="KW-1185">Reference proteome</keyword>
<organism evidence="1 2">
    <name type="scientific">Candidatus Erwinia dacicola</name>
    <dbReference type="NCBI Taxonomy" id="252393"/>
    <lineage>
        <taxon>Bacteria</taxon>
        <taxon>Pseudomonadati</taxon>
        <taxon>Pseudomonadota</taxon>
        <taxon>Gammaproteobacteria</taxon>
        <taxon>Enterobacterales</taxon>
        <taxon>Erwiniaceae</taxon>
        <taxon>Erwinia</taxon>
    </lineage>
</organism>
<comment type="caution">
    <text evidence="1">The sequence shown here is derived from an EMBL/GenBank/DDBJ whole genome shotgun (WGS) entry which is preliminary data.</text>
</comment>
<gene>
    <name evidence="1" type="ORF">ACZ87_01719</name>
</gene>
<proteinExistence type="predicted"/>
<dbReference type="EMBL" id="LJAM02000141">
    <property type="protein sequence ID" value="RAP71467.1"/>
    <property type="molecule type" value="Genomic_DNA"/>
</dbReference>
<dbReference type="Proteomes" id="UP000244334">
    <property type="component" value="Unassembled WGS sequence"/>
</dbReference>
<sequence>MFLFIALLLFQRYDVFACSQGGANSPPAVNQLNAESP</sequence>
<reference evidence="1" key="1">
    <citation type="submission" date="2018-04" db="EMBL/GenBank/DDBJ databases">
        <title>Genomes of the Obligate Erwinia dacicola and Facultative Enterobacter sp. OLF Endosymbionts of the Olive Fruit fly, Bactrocera oleae.</title>
        <authorList>
            <person name="Estes A.M."/>
            <person name="Hearn D.J."/>
            <person name="Agarwal S."/>
            <person name="Pierson E.A."/>
            <person name="Dunning-Hotopp J.C."/>
        </authorList>
    </citation>
    <scope>NUCLEOTIDE SEQUENCE [LARGE SCALE GENOMIC DNA]</scope>
    <source>
        <strain evidence="1">Oroville</strain>
    </source>
</reference>
<dbReference type="AlphaFoldDB" id="A0A328TLQ5"/>